<dbReference type="EMBL" id="JWME01000013">
    <property type="protein sequence ID" value="KJY49417.1"/>
    <property type="molecule type" value="Genomic_DNA"/>
</dbReference>
<sequence length="254" mass="26245">MSWVHRMLTVANVSWRSSMPAGRPLALLVSLVVVPILDVACQLMLGGSLNSPALARIGYAGGLVTAACQVATVMASGMTMDREEGIIPQVLIRRPMDLAYWIGLGLPGVVAASVTGLVALAGTLVLNVGHGPSDFLRALSLLPTALFAGLALGLLVGGLGLLTADSFAPLNAVTVLLPVAVGVVVPAEAYPVPLRWFATNLPLGVTIQAVEDYGLSWTAVLLAEVIRGLVEIAIGLAASVAALRRIRSGAYLRL</sequence>
<feature type="transmembrane region" description="Helical" evidence="1">
    <location>
        <begin position="25"/>
        <end position="45"/>
    </location>
</feature>
<feature type="transmembrane region" description="Helical" evidence="1">
    <location>
        <begin position="98"/>
        <end position="121"/>
    </location>
</feature>
<dbReference type="OrthoDB" id="3239870at2"/>
<dbReference type="PATRIC" id="fig|1684.4.peg.1630"/>
<reference evidence="2 3" key="1">
    <citation type="submission" date="2014-12" db="EMBL/GenBank/DDBJ databases">
        <title>Comparative genomics of the lactic acid bacteria isolated from the honey bee gut.</title>
        <authorList>
            <person name="Ellegaard K.M."/>
            <person name="Tamarit D."/>
            <person name="Javelind E."/>
            <person name="Olofsson T."/>
            <person name="Andersson S.G."/>
            <person name="Vasquez A."/>
        </authorList>
    </citation>
    <scope>NUCLEOTIDE SEQUENCE [LARGE SCALE GENOMIC DNA]</scope>
    <source>
        <strain evidence="2 3">Bin2</strain>
    </source>
</reference>
<organism evidence="2 3">
    <name type="scientific">Bifidobacterium asteroides</name>
    <dbReference type="NCBI Taxonomy" id="1684"/>
    <lineage>
        <taxon>Bacteria</taxon>
        <taxon>Bacillati</taxon>
        <taxon>Actinomycetota</taxon>
        <taxon>Actinomycetes</taxon>
        <taxon>Bifidobacteriales</taxon>
        <taxon>Bifidobacteriaceae</taxon>
        <taxon>Bifidobacterium</taxon>
    </lineage>
</organism>
<gene>
    <name evidence="2" type="ORF">JF69_15140</name>
</gene>
<comment type="caution">
    <text evidence="2">The sequence shown here is derived from an EMBL/GenBank/DDBJ whole genome shotgun (WGS) entry which is preliminary data.</text>
</comment>
<protein>
    <submittedName>
        <fullName evidence="2">Uncharacterized protein</fullName>
    </submittedName>
</protein>
<dbReference type="Proteomes" id="UP000033648">
    <property type="component" value="Unassembled WGS sequence"/>
</dbReference>
<evidence type="ECO:0000256" key="1">
    <source>
        <dbReference type="SAM" id="Phobius"/>
    </source>
</evidence>
<evidence type="ECO:0000313" key="3">
    <source>
        <dbReference type="Proteomes" id="UP000033648"/>
    </source>
</evidence>
<dbReference type="AlphaFoldDB" id="A0A0F4KRY1"/>
<keyword evidence="1" id="KW-1133">Transmembrane helix</keyword>
<name>A0A0F4KRY1_9BIFI</name>
<keyword evidence="1" id="KW-0472">Membrane</keyword>
<feature type="transmembrane region" description="Helical" evidence="1">
    <location>
        <begin position="169"/>
        <end position="187"/>
    </location>
</feature>
<feature type="transmembrane region" description="Helical" evidence="1">
    <location>
        <begin position="57"/>
        <end position="77"/>
    </location>
</feature>
<proteinExistence type="predicted"/>
<evidence type="ECO:0000313" key="2">
    <source>
        <dbReference type="EMBL" id="KJY49417.1"/>
    </source>
</evidence>
<feature type="transmembrane region" description="Helical" evidence="1">
    <location>
        <begin position="141"/>
        <end position="162"/>
    </location>
</feature>
<feature type="transmembrane region" description="Helical" evidence="1">
    <location>
        <begin position="225"/>
        <end position="243"/>
    </location>
</feature>
<keyword evidence="1" id="KW-0812">Transmembrane</keyword>
<accession>A0A0F4KRY1</accession>